<dbReference type="RefSeq" id="WP_378204854.1">
    <property type="nucleotide sequence ID" value="NZ_JBHMBK010000046.1"/>
</dbReference>
<name>A0ABV5UJA0_9PSEU</name>
<dbReference type="Proteomes" id="UP001589535">
    <property type="component" value="Unassembled WGS sequence"/>
</dbReference>
<keyword evidence="2" id="KW-1185">Reference proteome</keyword>
<protein>
    <submittedName>
        <fullName evidence="1">Uncharacterized protein</fullName>
    </submittedName>
</protein>
<proteinExistence type="predicted"/>
<organism evidence="1 2">
    <name type="scientific">Amycolatopsis plumensis</name>
    <dbReference type="NCBI Taxonomy" id="236508"/>
    <lineage>
        <taxon>Bacteria</taxon>
        <taxon>Bacillati</taxon>
        <taxon>Actinomycetota</taxon>
        <taxon>Actinomycetes</taxon>
        <taxon>Pseudonocardiales</taxon>
        <taxon>Pseudonocardiaceae</taxon>
        <taxon>Amycolatopsis</taxon>
    </lineage>
</organism>
<accession>A0ABV5UJA0</accession>
<dbReference type="Gene3D" id="1.10.860.10">
    <property type="entry name" value="DNAb Helicase, Chain A"/>
    <property type="match status" value="1"/>
</dbReference>
<gene>
    <name evidence="1" type="ORF">ACFFTO_38310</name>
</gene>
<sequence length="170" mass="18011">MTTATATDALTDPQRQFLGALMQLPATAARAALAGMRADDFGDGMAAHVAQLAIETVAAGHAPAPVALYAHAVATGQAPGEHRRHWLTGWLIDTYRDAPPAALGPHLKGLVLEAAWRQAVLVHARRLAHAAQDCATDVLHELTDDTTADELWTRYQAACTTEPAPLRKAA</sequence>
<evidence type="ECO:0000313" key="2">
    <source>
        <dbReference type="Proteomes" id="UP001589535"/>
    </source>
</evidence>
<dbReference type="EMBL" id="JBHMBK010000046">
    <property type="protein sequence ID" value="MFB9690063.1"/>
    <property type="molecule type" value="Genomic_DNA"/>
</dbReference>
<reference evidence="1 2" key="1">
    <citation type="submission" date="2024-09" db="EMBL/GenBank/DDBJ databases">
        <authorList>
            <person name="Sun Q."/>
            <person name="Mori K."/>
        </authorList>
    </citation>
    <scope>NUCLEOTIDE SEQUENCE [LARGE SCALE GENOMIC DNA]</scope>
    <source>
        <strain evidence="1 2">JCM 13852</strain>
    </source>
</reference>
<comment type="caution">
    <text evidence="1">The sequence shown here is derived from an EMBL/GenBank/DDBJ whole genome shotgun (WGS) entry which is preliminary data.</text>
</comment>
<evidence type="ECO:0000313" key="1">
    <source>
        <dbReference type="EMBL" id="MFB9690063.1"/>
    </source>
</evidence>
<dbReference type="InterPro" id="IPR016136">
    <property type="entry name" value="DNA_helicase_N/primase_C"/>
</dbReference>